<reference evidence="1 2" key="1">
    <citation type="submission" date="2010-07" db="EMBL/GenBank/DDBJ databases">
        <authorList>
            <person name="Sid Ahmed O."/>
        </authorList>
    </citation>
    <scope>NUCLEOTIDE SEQUENCE [LARGE SCALE GENOMIC DNA]</scope>
    <source>
        <strain evidence="1 2">TX4248</strain>
    </source>
</reference>
<dbReference type="AlphaFoldDB" id="A0A125W632"/>
<protein>
    <recommendedName>
        <fullName evidence="3">Bacteriocin-protection protein, YdeI/OmpD-associated family</fullName>
    </recommendedName>
</protein>
<name>A0A125W632_ENTFL</name>
<evidence type="ECO:0008006" key="3">
    <source>
        <dbReference type="Google" id="ProtNLM"/>
    </source>
</evidence>
<accession>A0A125W632</accession>
<evidence type="ECO:0000313" key="2">
    <source>
        <dbReference type="Proteomes" id="UP000004846"/>
    </source>
</evidence>
<proteinExistence type="predicted"/>
<dbReference type="Pfam" id="PF13376">
    <property type="entry name" value="OmdA"/>
    <property type="match status" value="1"/>
</dbReference>
<organism evidence="1 2">
    <name type="scientific">Enterococcus faecalis TX4248</name>
    <dbReference type="NCBI Taxonomy" id="749495"/>
    <lineage>
        <taxon>Bacteria</taxon>
        <taxon>Bacillati</taxon>
        <taxon>Bacillota</taxon>
        <taxon>Bacilli</taxon>
        <taxon>Lactobacillales</taxon>
        <taxon>Enterococcaceae</taxon>
        <taxon>Enterococcus</taxon>
    </lineage>
</organism>
<comment type="caution">
    <text evidence="1">The sequence shown here is derived from an EMBL/GenBank/DDBJ whole genome shotgun (WGS) entry which is preliminary data.</text>
</comment>
<dbReference type="EMBL" id="AEBR01000054">
    <property type="protein sequence ID" value="EFM82743.1"/>
    <property type="molecule type" value="Genomic_DNA"/>
</dbReference>
<dbReference type="RefSeq" id="WP_002371904.1">
    <property type="nucleotide sequence ID" value="NZ_GL454455.1"/>
</dbReference>
<gene>
    <name evidence="1" type="ORF">HMPREF9498_01681</name>
</gene>
<dbReference type="Proteomes" id="UP000004846">
    <property type="component" value="Unassembled WGS sequence"/>
</dbReference>
<dbReference type="HOGENOM" id="CLU_1275582_0_0_9"/>
<evidence type="ECO:0000313" key="1">
    <source>
        <dbReference type="EMBL" id="EFM82743.1"/>
    </source>
</evidence>
<sequence>MKSIVEKLNLTKYQQLVILNRPQGEYLSEFASAAQQLPSEPVELIFAFVKTMAEFQEIVSMVIEGQHLVENGLLYVAYPKKGNKMYPTFVHRDEIFPTLQVNEADGYIKGSTLKFNRMVSLDETFTVVGMKNVLKKPAKNQTSSAVGDYVQYLPEIEALVQTEPAAAATFAALTPGYQKEWARYVFSAKRAETRKKRQTEMLVILKEGYKTKALYQQRKK</sequence>